<evidence type="ECO:0000259" key="1">
    <source>
        <dbReference type="Pfam" id="PF07693"/>
    </source>
</evidence>
<name>A0A2N9YCF7_9GAMM</name>
<dbReference type="InterPro" id="IPR027417">
    <property type="entry name" value="P-loop_NTPase"/>
</dbReference>
<dbReference type="SUPFAM" id="SSF52540">
    <property type="entry name" value="P-loop containing nucleoside triphosphate hydrolases"/>
    <property type="match status" value="1"/>
</dbReference>
<evidence type="ECO:0000313" key="3">
    <source>
        <dbReference type="Proteomes" id="UP000234271"/>
    </source>
</evidence>
<reference evidence="3" key="1">
    <citation type="submission" date="2016-12" db="EMBL/GenBank/DDBJ databases">
        <title>Complete Genome Sequence of Beggiatoa leptomitiformis D-401.</title>
        <authorList>
            <person name="Fomenkov A."/>
            <person name="Vincze T."/>
            <person name="Grabovich M."/>
            <person name="Anton B.P."/>
            <person name="Dubinina G."/>
            <person name="Orlova M."/>
            <person name="Belousova E."/>
            <person name="Roberts R.J."/>
        </authorList>
    </citation>
    <scope>NUCLEOTIDE SEQUENCE [LARGE SCALE GENOMIC DNA]</scope>
    <source>
        <strain evidence="3">D-401</strain>
    </source>
</reference>
<dbReference type="OrthoDB" id="88903at2"/>
<accession>A0A2N9YCF7</accession>
<proteinExistence type="predicted"/>
<dbReference type="Gene3D" id="3.40.50.300">
    <property type="entry name" value="P-loop containing nucleotide triphosphate hydrolases"/>
    <property type="match status" value="1"/>
</dbReference>
<evidence type="ECO:0000313" key="2">
    <source>
        <dbReference type="EMBL" id="AUI68147.2"/>
    </source>
</evidence>
<protein>
    <recommendedName>
        <fullName evidence="1">KAP NTPase domain-containing protein</fullName>
    </recommendedName>
</protein>
<sequence>MKGICCCSLGSGWLGADLVSSQLINILRGYMMENDPNFYIKEYLDSYLKSDNPQFAVMLNGKWGSGKTWFIEKYIEEKKKEEKKTNKYLYVSLYGISTISEISDTFFKELHPLLASKTAKFGGALFRGLIKTSIQLDISGDDKKDMSINSELPKIIEFLGDVKSYTLIFDDLERCKIQLDVVLGYINSLVEHQGCKAIIIANEEEIKAGTDDKVQHAYKRIKEKLIGRSFTTEPILEDAINTFILEIKKEKLKDFFQNQAREVITGVFRQSKYDNLRLIKQSLWEFERLYGEIETTNNLFSENTSFLKKLLFIYLVLSFEIKQGSLSMVFFEYLEKVLIKELEEEKTLLEKKYPYVSIYNLIFSAKVWNVFFTKGFISKKDISETLEKQSEFSDSKTPAWVKLWNFYKLTDEEFPTILEQVENDLKNRVYTKPQIILHIYCIFLRLYKEGLYSQSSNEIVKKYKHYFSEANITLEEISDYNESSVEGWDGRGYSSRETEEFREMFNYLKEQISEVRDKEAKQYVQRLNLLNMMKENADEFIKILYPISKPYNKNYNMPVLKYLNVEKFLETWLNLKPELRELISQALVKRYNYFGKRFINDEQNFLNELKKEIDKEKGYKKGKVSYLHLKSLEEQIETIPEPDNKQV</sequence>
<feature type="domain" description="KAP NTPase" evidence="1">
    <location>
        <begin position="41"/>
        <end position="290"/>
    </location>
</feature>
<organism evidence="2 3">
    <name type="scientific">Beggiatoa leptomitoformis</name>
    <dbReference type="NCBI Taxonomy" id="288004"/>
    <lineage>
        <taxon>Bacteria</taxon>
        <taxon>Pseudomonadati</taxon>
        <taxon>Pseudomonadota</taxon>
        <taxon>Gammaproteobacteria</taxon>
        <taxon>Thiotrichales</taxon>
        <taxon>Thiotrichaceae</taxon>
        <taxon>Beggiatoa</taxon>
    </lineage>
</organism>
<dbReference type="EMBL" id="CP018889">
    <property type="protein sequence ID" value="AUI68147.2"/>
    <property type="molecule type" value="Genomic_DNA"/>
</dbReference>
<dbReference type="STRING" id="288004.AL038_00875"/>
<dbReference type="RefSeq" id="WP_083991377.1">
    <property type="nucleotide sequence ID" value="NZ_CP012373.2"/>
</dbReference>
<dbReference type="InterPro" id="IPR011646">
    <property type="entry name" value="KAP_P-loop"/>
</dbReference>
<dbReference type="Proteomes" id="UP000234271">
    <property type="component" value="Chromosome"/>
</dbReference>
<keyword evidence="3" id="KW-1185">Reference proteome</keyword>
<dbReference type="Pfam" id="PF07693">
    <property type="entry name" value="KAP_NTPase"/>
    <property type="match status" value="1"/>
</dbReference>
<gene>
    <name evidence="2" type="ORF">BLE401_05170</name>
</gene>
<dbReference type="AlphaFoldDB" id="A0A2N9YCF7"/>